<dbReference type="EMBL" id="FZOT01000014">
    <property type="protein sequence ID" value="SNT10264.1"/>
    <property type="molecule type" value="Genomic_DNA"/>
</dbReference>
<dbReference type="RefSeq" id="WP_089400641.1">
    <property type="nucleotide sequence ID" value="NZ_FZOT01000014.1"/>
</dbReference>
<sequence>MSYRTFILIAALLVSGYSANAQAQAASYGKYTDAYCLDSAAAYHQVNPLILRAIAWQESRGNPNAFRGNTNGSYDIGMMQINTIHARELGRYGIQMGHLYNPCIAAYVAAWHYRRQIDRYGNTWAAVGAYHSHTPHLRDKYAGQVKRILEKWTLQR</sequence>
<keyword evidence="4" id="KW-1185">Reference proteome</keyword>
<proteinExistence type="predicted"/>
<feature type="chain" id="PRO_5013212439" evidence="1">
    <location>
        <begin position="24"/>
        <end position="156"/>
    </location>
</feature>
<reference evidence="3 4" key="1">
    <citation type="submission" date="2017-06" db="EMBL/GenBank/DDBJ databases">
        <authorList>
            <person name="Kim H.J."/>
            <person name="Triplett B.A."/>
        </authorList>
    </citation>
    <scope>NUCLEOTIDE SEQUENCE [LARGE SCALE GENOMIC DNA]</scope>
    <source>
        <strain evidence="3 4">U15</strain>
    </source>
</reference>
<dbReference type="SUPFAM" id="SSF53955">
    <property type="entry name" value="Lysozyme-like"/>
    <property type="match status" value="1"/>
</dbReference>
<dbReference type="AlphaFoldDB" id="A0A239JZP6"/>
<dbReference type="Gene3D" id="1.10.530.10">
    <property type="match status" value="1"/>
</dbReference>
<feature type="domain" description="Transglycosylase SLT" evidence="2">
    <location>
        <begin position="38"/>
        <end position="140"/>
    </location>
</feature>
<organism evidence="3 4">
    <name type="scientific">Noviherbaspirillum humi</name>
    <dbReference type="NCBI Taxonomy" id="1688639"/>
    <lineage>
        <taxon>Bacteria</taxon>
        <taxon>Pseudomonadati</taxon>
        <taxon>Pseudomonadota</taxon>
        <taxon>Betaproteobacteria</taxon>
        <taxon>Burkholderiales</taxon>
        <taxon>Oxalobacteraceae</taxon>
        <taxon>Noviherbaspirillum</taxon>
    </lineage>
</organism>
<dbReference type="InterPro" id="IPR008258">
    <property type="entry name" value="Transglycosylase_SLT_dom_1"/>
</dbReference>
<name>A0A239JZP6_9BURK</name>
<gene>
    <name evidence="3" type="ORF">SAMN06265795_11413</name>
</gene>
<evidence type="ECO:0000256" key="1">
    <source>
        <dbReference type="SAM" id="SignalP"/>
    </source>
</evidence>
<feature type="signal peptide" evidence="1">
    <location>
        <begin position="1"/>
        <end position="23"/>
    </location>
</feature>
<accession>A0A239JZP6</accession>
<evidence type="ECO:0000259" key="2">
    <source>
        <dbReference type="Pfam" id="PF01464"/>
    </source>
</evidence>
<dbReference type="InterPro" id="IPR023346">
    <property type="entry name" value="Lysozyme-like_dom_sf"/>
</dbReference>
<evidence type="ECO:0000313" key="4">
    <source>
        <dbReference type="Proteomes" id="UP000198284"/>
    </source>
</evidence>
<protein>
    <submittedName>
        <fullName evidence="3">Transglycosylase SLT domain-containing protein</fullName>
    </submittedName>
</protein>
<dbReference type="OrthoDB" id="9808681at2"/>
<dbReference type="Proteomes" id="UP000198284">
    <property type="component" value="Unassembled WGS sequence"/>
</dbReference>
<dbReference type="Pfam" id="PF01464">
    <property type="entry name" value="SLT"/>
    <property type="match status" value="1"/>
</dbReference>
<dbReference type="CDD" id="cd13400">
    <property type="entry name" value="LT_IagB-like"/>
    <property type="match status" value="1"/>
</dbReference>
<keyword evidence="1" id="KW-0732">Signal</keyword>
<evidence type="ECO:0000313" key="3">
    <source>
        <dbReference type="EMBL" id="SNT10264.1"/>
    </source>
</evidence>